<feature type="domain" description="Large ribosomal subunit protein uL2 RNA-binding" evidence="8">
    <location>
        <begin position="43"/>
        <end position="120"/>
    </location>
</feature>
<comment type="similarity">
    <text evidence="1 5">Belongs to the universal ribosomal protein uL2 family.</text>
</comment>
<dbReference type="GO" id="GO:0015934">
    <property type="term" value="C:large ribosomal subunit"/>
    <property type="evidence" value="ECO:0007669"/>
    <property type="project" value="InterPro"/>
</dbReference>
<comment type="caution">
    <text evidence="9">The sequence shown here is derived from an EMBL/GenBank/DDBJ whole genome shotgun (WGS) entry which is preliminary data.</text>
</comment>
<dbReference type="InterPro" id="IPR022666">
    <property type="entry name" value="Ribosomal_uL2_RNA-bd_dom"/>
</dbReference>
<evidence type="ECO:0000256" key="4">
    <source>
        <dbReference type="ARBA" id="ARBA00035242"/>
    </source>
</evidence>
<protein>
    <recommendedName>
        <fullName evidence="4 5">Large ribosomal subunit protein uL2</fullName>
    </recommendedName>
</protein>
<dbReference type="InterPro" id="IPR014722">
    <property type="entry name" value="Rib_uL2_dom2"/>
</dbReference>
<dbReference type="SMART" id="SM01382">
    <property type="entry name" value="Ribosomal_L2_C"/>
    <property type="match status" value="1"/>
</dbReference>
<dbReference type="SUPFAM" id="SSF50104">
    <property type="entry name" value="Translation proteins SH3-like domain"/>
    <property type="match status" value="1"/>
</dbReference>
<accession>A0A2H0VDL6</accession>
<dbReference type="InterPro" id="IPR008991">
    <property type="entry name" value="Translation_prot_SH3-like_sf"/>
</dbReference>
<evidence type="ECO:0000313" key="10">
    <source>
        <dbReference type="Proteomes" id="UP000230922"/>
    </source>
</evidence>
<feature type="region of interest" description="Disordered" evidence="6">
    <location>
        <begin position="224"/>
        <end position="245"/>
    </location>
</feature>
<dbReference type="InterPro" id="IPR014726">
    <property type="entry name" value="Ribosomal_uL2_dom3"/>
</dbReference>
<dbReference type="Pfam" id="PF03947">
    <property type="entry name" value="Ribosomal_L2_C"/>
    <property type="match status" value="1"/>
</dbReference>
<dbReference type="Gene3D" id="2.30.30.30">
    <property type="match status" value="1"/>
</dbReference>
<keyword evidence="2 5" id="KW-0689">Ribosomal protein</keyword>
<dbReference type="InterPro" id="IPR002171">
    <property type="entry name" value="Ribosomal_uL2"/>
</dbReference>
<dbReference type="InterPro" id="IPR022669">
    <property type="entry name" value="Ribosomal_uL2_C"/>
</dbReference>
<evidence type="ECO:0000256" key="1">
    <source>
        <dbReference type="ARBA" id="ARBA00005636"/>
    </source>
</evidence>
<organism evidence="9 10">
    <name type="scientific">Candidatus Doudnabacteria bacterium CG10_big_fil_rev_8_21_14_0_10_42_18</name>
    <dbReference type="NCBI Taxonomy" id="1974552"/>
    <lineage>
        <taxon>Bacteria</taxon>
        <taxon>Candidatus Doudnaibacteriota</taxon>
    </lineage>
</organism>
<dbReference type="EMBL" id="PFAK01000016">
    <property type="protein sequence ID" value="PIR96449.1"/>
    <property type="molecule type" value="Genomic_DNA"/>
</dbReference>
<dbReference type="Proteomes" id="UP000230922">
    <property type="component" value="Unassembled WGS sequence"/>
</dbReference>
<dbReference type="SMART" id="SM01383">
    <property type="entry name" value="Ribosomal_L2"/>
    <property type="match status" value="1"/>
</dbReference>
<comment type="function">
    <text evidence="5">One of the primary rRNA binding proteins. Required for association of the 30S and 50S subunits to form the 70S ribosome, for tRNA binding and peptide bond formation. It has been suggested to have peptidyltransferase activity; this is somewhat controversial. Makes several contacts with the 16S rRNA in the 70S ribosome.</text>
</comment>
<dbReference type="PIRSF" id="PIRSF002158">
    <property type="entry name" value="Ribosomal_L2"/>
    <property type="match status" value="1"/>
</dbReference>
<dbReference type="Pfam" id="PF00181">
    <property type="entry name" value="Ribosomal_L2_N"/>
    <property type="match status" value="1"/>
</dbReference>
<evidence type="ECO:0000259" key="8">
    <source>
        <dbReference type="SMART" id="SM01383"/>
    </source>
</evidence>
<feature type="domain" description="Large ribosomal subunit protein uL2 C-terminal" evidence="7">
    <location>
        <begin position="126"/>
        <end position="255"/>
    </location>
</feature>
<dbReference type="GO" id="GO:0019843">
    <property type="term" value="F:rRNA binding"/>
    <property type="evidence" value="ECO:0007669"/>
    <property type="project" value="UniProtKB-UniRule"/>
</dbReference>
<dbReference type="FunFam" id="4.10.950.10:FF:000001">
    <property type="entry name" value="50S ribosomal protein L2"/>
    <property type="match status" value="1"/>
</dbReference>
<reference evidence="10" key="1">
    <citation type="submission" date="2017-09" db="EMBL/GenBank/DDBJ databases">
        <title>Depth-based differentiation of microbial function through sediment-hosted aquifers and enrichment of novel symbionts in the deep terrestrial subsurface.</title>
        <authorList>
            <person name="Probst A.J."/>
            <person name="Ladd B."/>
            <person name="Jarett J.K."/>
            <person name="Geller-Mcgrath D.E."/>
            <person name="Sieber C.M.K."/>
            <person name="Emerson J.B."/>
            <person name="Anantharaman K."/>
            <person name="Thomas B.C."/>
            <person name="Malmstrom R."/>
            <person name="Stieglmeier M."/>
            <person name="Klingl A."/>
            <person name="Woyke T."/>
            <person name="Ryan C.M."/>
            <person name="Banfield J.F."/>
        </authorList>
    </citation>
    <scope>NUCLEOTIDE SEQUENCE [LARGE SCALE GENOMIC DNA]</scope>
</reference>
<dbReference type="GO" id="GO:0003735">
    <property type="term" value="F:structural constituent of ribosome"/>
    <property type="evidence" value="ECO:0007669"/>
    <property type="project" value="InterPro"/>
</dbReference>
<name>A0A2H0VDL6_9BACT</name>
<dbReference type="InterPro" id="IPR012340">
    <property type="entry name" value="NA-bd_OB-fold"/>
</dbReference>
<keyword evidence="5" id="KW-0699">rRNA-binding</keyword>
<dbReference type="FunFam" id="2.30.30.30:FF:000001">
    <property type="entry name" value="50S ribosomal protein L2"/>
    <property type="match status" value="1"/>
</dbReference>
<evidence type="ECO:0000256" key="6">
    <source>
        <dbReference type="SAM" id="MobiDB-lite"/>
    </source>
</evidence>
<dbReference type="NCBIfam" id="TIGR01171">
    <property type="entry name" value="rplB_bact"/>
    <property type="match status" value="1"/>
</dbReference>
<dbReference type="Gene3D" id="2.40.50.140">
    <property type="entry name" value="Nucleic acid-binding proteins"/>
    <property type="match status" value="1"/>
</dbReference>
<sequence>MAVKLYKPTSPGRRIQSVTDYSVLSKKVKTPKGLIVYKSRRAGRNNSGKITVRHKGGGARKRVRLIDFSRVDKKGVPANVQTIEYDPTRTAFISLIAYKDGAKRYILTPEGLKVGAKVMYSEDAEITPGNRLALKNIPVGTSVHDVELIPGHGGKIARSAGGFCTLQNIEGGYALLKLPSGEIRKVRDAALASVGQLANADWMNVRIGKAGRSRHMGIRPSVRGKAMNPVDHPHGGGEGVNPIGLKYPKTPWGKHALGVRTRDRKKHSNRMIIQRRGKKK</sequence>
<evidence type="ECO:0000313" key="9">
    <source>
        <dbReference type="EMBL" id="PIR96449.1"/>
    </source>
</evidence>
<dbReference type="GO" id="GO:0002181">
    <property type="term" value="P:cytoplasmic translation"/>
    <property type="evidence" value="ECO:0007669"/>
    <property type="project" value="TreeGrafter"/>
</dbReference>
<dbReference type="PANTHER" id="PTHR13691:SF5">
    <property type="entry name" value="LARGE RIBOSOMAL SUBUNIT PROTEIN UL2M"/>
    <property type="match status" value="1"/>
</dbReference>
<evidence type="ECO:0000256" key="5">
    <source>
        <dbReference type="HAMAP-Rule" id="MF_01320"/>
    </source>
</evidence>
<evidence type="ECO:0000256" key="2">
    <source>
        <dbReference type="ARBA" id="ARBA00022980"/>
    </source>
</evidence>
<dbReference type="InterPro" id="IPR005880">
    <property type="entry name" value="Ribosomal_uL2_bac/org-type"/>
</dbReference>
<evidence type="ECO:0000259" key="7">
    <source>
        <dbReference type="SMART" id="SM01382"/>
    </source>
</evidence>
<proteinExistence type="inferred from homology"/>
<dbReference type="PANTHER" id="PTHR13691">
    <property type="entry name" value="RIBOSOMAL PROTEIN L2"/>
    <property type="match status" value="1"/>
</dbReference>
<dbReference type="SUPFAM" id="SSF50249">
    <property type="entry name" value="Nucleic acid-binding proteins"/>
    <property type="match status" value="1"/>
</dbReference>
<dbReference type="GO" id="GO:0016740">
    <property type="term" value="F:transferase activity"/>
    <property type="evidence" value="ECO:0007669"/>
    <property type="project" value="InterPro"/>
</dbReference>
<comment type="subunit">
    <text evidence="5">Part of the 50S ribosomal subunit. Forms a bridge to the 30S subunit in the 70S ribosome.</text>
</comment>
<dbReference type="AlphaFoldDB" id="A0A2H0VDL6"/>
<dbReference type="Gene3D" id="4.10.950.10">
    <property type="entry name" value="Ribosomal protein L2, domain 3"/>
    <property type="match status" value="1"/>
</dbReference>
<keyword evidence="5" id="KW-0694">RNA-binding</keyword>
<keyword evidence="3 5" id="KW-0687">Ribonucleoprotein</keyword>
<dbReference type="HAMAP" id="MF_01320_B">
    <property type="entry name" value="Ribosomal_uL2_B"/>
    <property type="match status" value="1"/>
</dbReference>
<gene>
    <name evidence="5" type="primary">rplB</name>
    <name evidence="9" type="ORF">COT92_01005</name>
</gene>
<evidence type="ECO:0000256" key="3">
    <source>
        <dbReference type="ARBA" id="ARBA00023274"/>
    </source>
</evidence>